<name>A0A848G7F4_9RHOO</name>
<comment type="similarity">
    <text evidence="1">Belongs to the GST superfamily. NadH family.</text>
</comment>
<gene>
    <name evidence="4" type="ORF">HHL15_15165</name>
</gene>
<evidence type="ECO:0000256" key="2">
    <source>
        <dbReference type="PIRSR" id="PIRSR006386-1"/>
    </source>
</evidence>
<evidence type="ECO:0000313" key="4">
    <source>
        <dbReference type="EMBL" id="NML27092.1"/>
    </source>
</evidence>
<dbReference type="EMBL" id="JABBGA010000012">
    <property type="protein sequence ID" value="NML27092.1"/>
    <property type="molecule type" value="Genomic_DNA"/>
</dbReference>
<dbReference type="PIRSF" id="PIRSF006386">
    <property type="entry name" value="HCCAis_GSTk"/>
    <property type="match status" value="1"/>
</dbReference>
<dbReference type="Pfam" id="PF01323">
    <property type="entry name" value="DSBA"/>
    <property type="match status" value="1"/>
</dbReference>
<dbReference type="GO" id="GO:0004364">
    <property type="term" value="F:glutathione transferase activity"/>
    <property type="evidence" value="ECO:0007669"/>
    <property type="project" value="TreeGrafter"/>
</dbReference>
<proteinExistence type="inferred from homology"/>
<dbReference type="SUPFAM" id="SSF52833">
    <property type="entry name" value="Thioredoxin-like"/>
    <property type="match status" value="1"/>
</dbReference>
<dbReference type="GO" id="GO:1901170">
    <property type="term" value="P:naphthalene catabolic process"/>
    <property type="evidence" value="ECO:0007669"/>
    <property type="project" value="InterPro"/>
</dbReference>
<reference evidence="4 5" key="1">
    <citation type="submission" date="2020-04" db="EMBL/GenBank/DDBJ databases">
        <title>Zoogloea sp. G-4-1-14 isolated from soil.</title>
        <authorList>
            <person name="Dahal R.H."/>
        </authorList>
    </citation>
    <scope>NUCLEOTIDE SEQUENCE [LARGE SCALE GENOMIC DNA]</scope>
    <source>
        <strain evidence="4 5">G-4-1-14</strain>
    </source>
</reference>
<sequence>MTPATLYFDVVSPYAYIMDVLLRRASLPLEITLKPVLFAGLLKAHDNKGPAEIPRKRQYTYELCTWLAQRHDIPFRMPPVHPFNPIRYLRLIIALGSSRVVASAVFDSLYREGADPDDPRIWRALTVALGVAEPDARIEAAAVKLALRHNTEEAVAAGVFGVPTVLAGDRLFWGVDSLPMLEAWLAGDPALESSAMQAARQVRPGISRL</sequence>
<evidence type="ECO:0000313" key="5">
    <source>
        <dbReference type="Proteomes" id="UP000580043"/>
    </source>
</evidence>
<dbReference type="GO" id="GO:0004602">
    <property type="term" value="F:glutathione peroxidase activity"/>
    <property type="evidence" value="ECO:0007669"/>
    <property type="project" value="TreeGrafter"/>
</dbReference>
<comment type="caution">
    <text evidence="4">The sequence shown here is derived from an EMBL/GenBank/DDBJ whole genome shotgun (WGS) entry which is preliminary data.</text>
</comment>
<dbReference type="GO" id="GO:0018845">
    <property type="term" value="F:2-hydroxychromene-2-carboxylate isomerase activity"/>
    <property type="evidence" value="ECO:0007669"/>
    <property type="project" value="UniProtKB-UniRule"/>
</dbReference>
<dbReference type="InterPro" id="IPR051924">
    <property type="entry name" value="GST_Kappa/NadH"/>
</dbReference>
<protein>
    <recommendedName>
        <fullName evidence="1">2-hydroxychromene-2-carboxylate isomerase</fullName>
        <ecNumber evidence="1">5.99.1.4</ecNumber>
    </recommendedName>
</protein>
<evidence type="ECO:0000259" key="3">
    <source>
        <dbReference type="Pfam" id="PF01323"/>
    </source>
</evidence>
<dbReference type="InterPro" id="IPR044087">
    <property type="entry name" value="NahD-like"/>
</dbReference>
<dbReference type="InterPro" id="IPR036249">
    <property type="entry name" value="Thioredoxin-like_sf"/>
</dbReference>
<keyword evidence="1 4" id="KW-0413">Isomerase</keyword>
<dbReference type="EC" id="5.99.1.4" evidence="1"/>
<comment type="catalytic activity">
    <reaction evidence="1">
        <text>2-hydroxychromene-2-carboxylate = (3E)-4-(2-hydroxyphenyl)-2-oxobut-3-enoate</text>
        <dbReference type="Rhea" id="RHEA:27401"/>
        <dbReference type="ChEBI" id="CHEBI:59350"/>
        <dbReference type="ChEBI" id="CHEBI:59353"/>
        <dbReference type="EC" id="5.99.1.4"/>
    </reaction>
</comment>
<organism evidence="4 5">
    <name type="scientific">Zoogloea dura</name>
    <dbReference type="NCBI Taxonomy" id="2728840"/>
    <lineage>
        <taxon>Bacteria</taxon>
        <taxon>Pseudomonadati</taxon>
        <taxon>Pseudomonadota</taxon>
        <taxon>Betaproteobacteria</taxon>
        <taxon>Rhodocyclales</taxon>
        <taxon>Zoogloeaceae</taxon>
        <taxon>Zoogloea</taxon>
    </lineage>
</organism>
<dbReference type="CDD" id="cd03022">
    <property type="entry name" value="DsbA_HCCA_Iso"/>
    <property type="match status" value="1"/>
</dbReference>
<dbReference type="Gene3D" id="3.40.30.10">
    <property type="entry name" value="Glutaredoxin"/>
    <property type="match status" value="1"/>
</dbReference>
<dbReference type="InterPro" id="IPR014440">
    <property type="entry name" value="HCCAis_GSTk"/>
</dbReference>
<dbReference type="AlphaFoldDB" id="A0A848G7F4"/>
<dbReference type="PANTHER" id="PTHR42943">
    <property type="entry name" value="GLUTATHIONE S-TRANSFERASE KAPPA"/>
    <property type="match status" value="1"/>
</dbReference>
<feature type="domain" description="DSBA-like thioredoxin" evidence="3">
    <location>
        <begin position="6"/>
        <end position="183"/>
    </location>
</feature>
<feature type="active site" description="Nucleophile" evidence="2">
    <location>
        <position position="12"/>
    </location>
</feature>
<dbReference type="RefSeq" id="WP_169146631.1">
    <property type="nucleotide sequence ID" value="NZ_JABBGA010000012.1"/>
</dbReference>
<keyword evidence="5" id="KW-1185">Reference proteome</keyword>
<accession>A0A848G7F4</accession>
<dbReference type="PANTHER" id="PTHR42943:SF2">
    <property type="entry name" value="GLUTATHIONE S-TRANSFERASE KAPPA 1"/>
    <property type="match status" value="1"/>
</dbReference>
<evidence type="ECO:0000256" key="1">
    <source>
        <dbReference type="PIRNR" id="PIRNR006386"/>
    </source>
</evidence>
<dbReference type="GO" id="GO:0006749">
    <property type="term" value="P:glutathione metabolic process"/>
    <property type="evidence" value="ECO:0007669"/>
    <property type="project" value="TreeGrafter"/>
</dbReference>
<dbReference type="Proteomes" id="UP000580043">
    <property type="component" value="Unassembled WGS sequence"/>
</dbReference>
<dbReference type="InterPro" id="IPR001853">
    <property type="entry name" value="DSBA-like_thioredoxin_dom"/>
</dbReference>